<feature type="repeat" description="WD" evidence="3">
    <location>
        <begin position="299"/>
        <end position="339"/>
    </location>
</feature>
<keyword evidence="2" id="KW-0677">Repeat</keyword>
<dbReference type="Pfam" id="PF00400">
    <property type="entry name" value="WD40"/>
    <property type="match status" value="4"/>
</dbReference>
<dbReference type="InterPro" id="IPR019775">
    <property type="entry name" value="WD40_repeat_CS"/>
</dbReference>
<dbReference type="InterPro" id="IPR036322">
    <property type="entry name" value="WD40_repeat_dom_sf"/>
</dbReference>
<dbReference type="InterPro" id="IPR015943">
    <property type="entry name" value="WD40/YVTN_repeat-like_dom_sf"/>
</dbReference>
<reference evidence="5" key="1">
    <citation type="submission" date="2021-02" db="EMBL/GenBank/DDBJ databases">
        <authorList>
            <person name="Nowell W R."/>
        </authorList>
    </citation>
    <scope>NUCLEOTIDE SEQUENCE</scope>
    <source>
        <strain evidence="5">Ploen Becks lab</strain>
    </source>
</reference>
<dbReference type="SMART" id="SM00320">
    <property type="entry name" value="WD40"/>
    <property type="match status" value="6"/>
</dbReference>
<evidence type="ECO:0000256" key="1">
    <source>
        <dbReference type="ARBA" id="ARBA00022574"/>
    </source>
</evidence>
<gene>
    <name evidence="5" type="ORF">OXX778_LOCUS10538</name>
</gene>
<feature type="repeat" description="WD" evidence="3">
    <location>
        <begin position="440"/>
        <end position="454"/>
    </location>
</feature>
<dbReference type="OrthoDB" id="308449at2759"/>
<dbReference type="InterPro" id="IPR001680">
    <property type="entry name" value="WD40_rpt"/>
</dbReference>
<sequence>MDQLKINLPCGFETTYGCLKKIDEKKMKCTMCEKEHLIVESVLNLPANKLRLKEKQIELETVKLKNLEDEVSTIRKEPRLCVEKSFERVLNDLELRKKDFEKMLNDHYNNLRKNLERQKELIIKNLGDSLNESTRKFEKPVIDENANVAEKISALETTLEDIVQNSDQMNKLIQSTKIGEYRKLIFCDADLINFKRTFGDIVSDDPQFDYKIKHIVNSHFDSDKVFCMANAYKNRVLCGNGKTIYLFDLMAKKSLKIFEGHSSNVFFLCILPNDIFASGSQDGIIKIWSIENGKCLRTFLGHRGEVLDLKLFSNGQLSSCSFDKTIKFWDYTTGQCLQTLNLQNVYSTTILEGENNTIISALSDYSITFRNKQTGEVLKTLKGHNETIYFMKLIDSNRLITGSYDYTVKIWDWKSERCIKTFTGYTEFPGPLEVLKSGHLVTGSVDGTVKIWDIYLGVYLKTININEAINILFLNENEDLVFITDEARIVMASKS</sequence>
<accession>A0A813YFM4</accession>
<dbReference type="PROSITE" id="PS00678">
    <property type="entry name" value="WD_REPEATS_1"/>
    <property type="match status" value="1"/>
</dbReference>
<dbReference type="AlphaFoldDB" id="A0A813YFM4"/>
<dbReference type="InterPro" id="IPR020472">
    <property type="entry name" value="WD40_PAC1"/>
</dbReference>
<dbReference type="PANTHER" id="PTHR22847">
    <property type="entry name" value="WD40 REPEAT PROTEIN"/>
    <property type="match status" value="1"/>
</dbReference>
<keyword evidence="4" id="KW-0175">Coiled coil</keyword>
<name>A0A813YFM4_9BILA</name>
<protein>
    <submittedName>
        <fullName evidence="5">Uncharacterized protein</fullName>
    </submittedName>
</protein>
<feature type="repeat" description="WD" evidence="3">
    <location>
        <begin position="258"/>
        <end position="298"/>
    </location>
</feature>
<dbReference type="Proteomes" id="UP000663879">
    <property type="component" value="Unassembled WGS sequence"/>
</dbReference>
<dbReference type="PANTHER" id="PTHR22847:SF637">
    <property type="entry name" value="WD REPEAT DOMAIN 5B"/>
    <property type="match status" value="1"/>
</dbReference>
<keyword evidence="6" id="KW-1185">Reference proteome</keyword>
<dbReference type="PROSITE" id="PS50082">
    <property type="entry name" value="WD_REPEATS_2"/>
    <property type="match status" value="4"/>
</dbReference>
<dbReference type="CDD" id="cd00200">
    <property type="entry name" value="WD40"/>
    <property type="match status" value="1"/>
</dbReference>
<dbReference type="PROSITE" id="PS50294">
    <property type="entry name" value="WD_REPEATS_REGION"/>
    <property type="match status" value="2"/>
</dbReference>
<evidence type="ECO:0000256" key="4">
    <source>
        <dbReference type="SAM" id="Coils"/>
    </source>
</evidence>
<comment type="caution">
    <text evidence="5">The sequence shown here is derived from an EMBL/GenBank/DDBJ whole genome shotgun (WGS) entry which is preliminary data.</text>
</comment>
<feature type="repeat" description="WD" evidence="3">
    <location>
        <begin position="381"/>
        <end position="421"/>
    </location>
</feature>
<feature type="coiled-coil region" evidence="4">
    <location>
        <begin position="50"/>
        <end position="165"/>
    </location>
</feature>
<dbReference type="EMBL" id="CAJNOC010001681">
    <property type="protein sequence ID" value="CAF0883492.1"/>
    <property type="molecule type" value="Genomic_DNA"/>
</dbReference>
<dbReference type="PRINTS" id="PR00320">
    <property type="entry name" value="GPROTEINBRPT"/>
</dbReference>
<dbReference type="Gene3D" id="2.130.10.10">
    <property type="entry name" value="YVTN repeat-like/Quinoprotein amine dehydrogenase"/>
    <property type="match status" value="1"/>
</dbReference>
<evidence type="ECO:0000256" key="3">
    <source>
        <dbReference type="PROSITE-ProRule" id="PRU00221"/>
    </source>
</evidence>
<dbReference type="SUPFAM" id="SSF50978">
    <property type="entry name" value="WD40 repeat-like"/>
    <property type="match status" value="1"/>
</dbReference>
<evidence type="ECO:0000256" key="2">
    <source>
        <dbReference type="ARBA" id="ARBA00022737"/>
    </source>
</evidence>
<evidence type="ECO:0000313" key="6">
    <source>
        <dbReference type="Proteomes" id="UP000663879"/>
    </source>
</evidence>
<organism evidence="5 6">
    <name type="scientific">Brachionus calyciflorus</name>
    <dbReference type="NCBI Taxonomy" id="104777"/>
    <lineage>
        <taxon>Eukaryota</taxon>
        <taxon>Metazoa</taxon>
        <taxon>Spiralia</taxon>
        <taxon>Gnathifera</taxon>
        <taxon>Rotifera</taxon>
        <taxon>Eurotatoria</taxon>
        <taxon>Monogononta</taxon>
        <taxon>Pseudotrocha</taxon>
        <taxon>Ploima</taxon>
        <taxon>Brachionidae</taxon>
        <taxon>Brachionus</taxon>
    </lineage>
</organism>
<proteinExistence type="predicted"/>
<evidence type="ECO:0000313" key="5">
    <source>
        <dbReference type="EMBL" id="CAF0883492.1"/>
    </source>
</evidence>
<keyword evidence="1 3" id="KW-0853">WD repeat</keyword>
<dbReference type="GO" id="GO:1990234">
    <property type="term" value="C:transferase complex"/>
    <property type="evidence" value="ECO:0007669"/>
    <property type="project" value="UniProtKB-ARBA"/>
</dbReference>